<dbReference type="InterPro" id="IPR039498">
    <property type="entry name" value="NTP_transf_5"/>
</dbReference>
<organism evidence="1 2">
    <name type="scientific">Acanthopleuribacter pedis</name>
    <dbReference type="NCBI Taxonomy" id="442870"/>
    <lineage>
        <taxon>Bacteria</taxon>
        <taxon>Pseudomonadati</taxon>
        <taxon>Acidobacteriota</taxon>
        <taxon>Holophagae</taxon>
        <taxon>Acanthopleuribacterales</taxon>
        <taxon>Acanthopleuribacteraceae</taxon>
        <taxon>Acanthopleuribacter</taxon>
    </lineage>
</organism>
<comment type="caution">
    <text evidence="1">The sequence shown here is derived from an EMBL/GenBank/DDBJ whole genome shotgun (WGS) entry which is preliminary data.</text>
</comment>
<evidence type="ECO:0000313" key="1">
    <source>
        <dbReference type="EMBL" id="MBO1317970.1"/>
    </source>
</evidence>
<dbReference type="Proteomes" id="UP000664417">
    <property type="component" value="Unassembled WGS sequence"/>
</dbReference>
<accession>A0A8J7Q2B2</accession>
<proteinExistence type="predicted"/>
<protein>
    <submittedName>
        <fullName evidence="1">Nucleotidyltransferase family protein</fullName>
    </submittedName>
</protein>
<reference evidence="1" key="1">
    <citation type="submission" date="2021-03" db="EMBL/GenBank/DDBJ databases">
        <authorList>
            <person name="Wang G."/>
        </authorList>
    </citation>
    <scope>NUCLEOTIDE SEQUENCE</scope>
    <source>
        <strain evidence="1">KCTC 12899</strain>
    </source>
</reference>
<dbReference type="Pfam" id="PF14907">
    <property type="entry name" value="NTP_transf_5"/>
    <property type="match status" value="1"/>
</dbReference>
<name>A0A8J7Q2B2_9BACT</name>
<sequence>MSFDRNALPPEYRILLVCANDPKHPPDPAQLRDTAAAVSDWDFVVAAAVEHRLAPLLFHWLTRETPDLLPGTARVALENHGRERALHMMRLVGYLKQVITSLQQAGIDAMVLKGPMLGQRAFGNMALRPSNDLDIMVRAEDRDRAHRHLQQALGFDIDAHQLDRFSPRQRRHFLAYSHELCLAHSQWNLVLDLHWRTSRFELSQFARFEPLFARAERVPFAGLTVPYFRGDDLFVYLATHGSRHGWLRLFWLNDLVALTRGGHVADWEQVLAAADEHRQRRSVLMGMYLCALLFELVLPEPIERALAAEPKLKRRARSILPRIFPKKRDASAFPLQLPLGFAIRWLTNLNDSRRIRWSTTAQFMFVPNEGDLRGLRLPDALFPAYYLIRPFRLIYQNLFRR</sequence>
<dbReference type="RefSeq" id="WP_207857498.1">
    <property type="nucleotide sequence ID" value="NZ_JAFREP010000004.1"/>
</dbReference>
<dbReference type="EMBL" id="JAFREP010000004">
    <property type="protein sequence ID" value="MBO1317970.1"/>
    <property type="molecule type" value="Genomic_DNA"/>
</dbReference>
<gene>
    <name evidence="1" type="ORF">J3U88_05810</name>
</gene>
<dbReference type="AlphaFoldDB" id="A0A8J7Q2B2"/>
<dbReference type="Gene3D" id="3.30.460.40">
    <property type="match status" value="1"/>
</dbReference>
<evidence type="ECO:0000313" key="2">
    <source>
        <dbReference type="Proteomes" id="UP000664417"/>
    </source>
</evidence>
<keyword evidence="2" id="KW-1185">Reference proteome</keyword>